<dbReference type="CDD" id="cd07313">
    <property type="entry name" value="terB_like_2"/>
    <property type="match status" value="1"/>
</dbReference>
<dbReference type="Proteomes" id="UP000260351">
    <property type="component" value="Unassembled WGS sequence"/>
</dbReference>
<accession>A0A3E1K795</accession>
<keyword evidence="3" id="KW-1185">Reference proteome</keyword>
<protein>
    <recommendedName>
        <fullName evidence="1">Co-chaperone DjlA N-terminal domain-containing protein</fullName>
    </recommendedName>
</protein>
<dbReference type="Pfam" id="PF05099">
    <property type="entry name" value="TerB"/>
    <property type="match status" value="1"/>
</dbReference>
<name>A0A3E1K795_9GAMM</name>
<organism evidence="2 3">
    <name type="scientific">Wenzhouxiangella sediminis</name>
    <dbReference type="NCBI Taxonomy" id="1792836"/>
    <lineage>
        <taxon>Bacteria</taxon>
        <taxon>Pseudomonadati</taxon>
        <taxon>Pseudomonadota</taxon>
        <taxon>Gammaproteobacteria</taxon>
        <taxon>Chromatiales</taxon>
        <taxon>Wenzhouxiangellaceae</taxon>
        <taxon>Wenzhouxiangella</taxon>
    </lineage>
</organism>
<gene>
    <name evidence="2" type="ORF">DZC52_10740</name>
</gene>
<evidence type="ECO:0000259" key="1">
    <source>
        <dbReference type="Pfam" id="PF05099"/>
    </source>
</evidence>
<evidence type="ECO:0000313" key="3">
    <source>
        <dbReference type="Proteomes" id="UP000260351"/>
    </source>
</evidence>
<proteinExistence type="predicted"/>
<dbReference type="InterPro" id="IPR007791">
    <property type="entry name" value="DjlA_N"/>
</dbReference>
<feature type="domain" description="Co-chaperone DjlA N-terminal" evidence="1">
    <location>
        <begin position="71"/>
        <end position="185"/>
    </location>
</feature>
<reference evidence="2 3" key="1">
    <citation type="submission" date="2018-08" db="EMBL/GenBank/DDBJ databases">
        <title>Wenzhouxiangella salilacus sp. nov., a novel bacterium isolated from a saline lake in Xinjiang Province, China.</title>
        <authorList>
            <person name="Han S."/>
        </authorList>
    </citation>
    <scope>NUCLEOTIDE SEQUENCE [LARGE SCALE GENOMIC DNA]</scope>
    <source>
        <strain evidence="2 3">XDB06</strain>
    </source>
</reference>
<dbReference type="Gene3D" id="1.10.3680.10">
    <property type="entry name" value="TerB-like"/>
    <property type="match status" value="1"/>
</dbReference>
<sequence length="194" mass="21962">MGLVHPLEEDGQVGMPAGGHLLDAGLAFGCHGDMLTPNLRESPAMTDWFNQLKSWVAPSAEETVDIQVIARAAAIILLEMAATDEHRDDDELAVIHDAMQDAFGIDRAELGQMLKDAEKLRREAVSLHDFTRDLKAHLDRDERDQLVEWLWRVAWADGRIDRYEEQLLRRLSDLLGVPHHEFIKRKHMAAPDDS</sequence>
<evidence type="ECO:0000313" key="2">
    <source>
        <dbReference type="EMBL" id="RFF29905.1"/>
    </source>
</evidence>
<dbReference type="EMBL" id="QUZK01000041">
    <property type="protein sequence ID" value="RFF29905.1"/>
    <property type="molecule type" value="Genomic_DNA"/>
</dbReference>
<dbReference type="InterPro" id="IPR029024">
    <property type="entry name" value="TerB-like"/>
</dbReference>
<dbReference type="AlphaFoldDB" id="A0A3E1K795"/>
<comment type="caution">
    <text evidence="2">The sequence shown here is derived from an EMBL/GenBank/DDBJ whole genome shotgun (WGS) entry which is preliminary data.</text>
</comment>
<dbReference type="SUPFAM" id="SSF158682">
    <property type="entry name" value="TerB-like"/>
    <property type="match status" value="1"/>
</dbReference>